<dbReference type="GO" id="GO:0030426">
    <property type="term" value="C:growth cone"/>
    <property type="evidence" value="ECO:0007669"/>
    <property type="project" value="UniProtKB-SubCell"/>
</dbReference>
<dbReference type="GO" id="GO:0015031">
    <property type="term" value="P:protein transport"/>
    <property type="evidence" value="ECO:0007669"/>
    <property type="project" value="UniProtKB-KW"/>
</dbReference>
<dbReference type="Pfam" id="PF08700">
    <property type="entry name" value="VPS51_Exo84_N"/>
    <property type="match status" value="1"/>
</dbReference>
<dbReference type="Gene3D" id="2.30.29.30">
    <property type="entry name" value="Pleckstrin-homology domain (PH domain)/Phosphotyrosine-binding domain (PTB)"/>
    <property type="match status" value="1"/>
</dbReference>
<evidence type="ECO:0000256" key="5">
    <source>
        <dbReference type="ARBA" id="ARBA00017509"/>
    </source>
</evidence>
<dbReference type="InterPro" id="IPR042560">
    <property type="entry name" value="Exo84_C_2"/>
</dbReference>
<dbReference type="GO" id="GO:0048471">
    <property type="term" value="C:perinuclear region of cytoplasm"/>
    <property type="evidence" value="ECO:0007669"/>
    <property type="project" value="UniProtKB-SubCell"/>
</dbReference>
<comment type="function">
    <text evidence="1">Component of the exocyst complex involved in the docking of exocytic vesicles with fusion sites on the plasma membrane.</text>
</comment>
<dbReference type="PANTHER" id="PTHR21426:SF12">
    <property type="entry name" value="EXOCYST COMPLEX COMPONENT 8"/>
    <property type="match status" value="1"/>
</dbReference>
<name>A0A3P6SKU4_LITSI</name>
<dbReference type="GO" id="GO:0006893">
    <property type="term" value="P:Golgi to plasma membrane transport"/>
    <property type="evidence" value="ECO:0007669"/>
    <property type="project" value="TreeGrafter"/>
</dbReference>
<sequence length="721" mass="81511">MTNQPVRGSCSAPCFEEPLICCLCYSTKGYSRGSPLCHLEFPMASAHIMESAINDEQFGEENFDAIAYVRDQLKEMKSGDETRQLQTFRTRLNAINTQSSESMKKSVFLNYKKFIDTAKEVSHLERQIYELSSLLSDQRVLIETLMQMTGEDRSSIGTASLHTSFSVNPMNVLMQKMDGIAALLNNLPNHDRVIMHGEVVQLDSDSMEPQHNVMLILLSDRLLIGQPSSGKYRFQLESSHPLNNIAAVNIKDRESGDTATSMFKLLIFPGQRVFLAGSARIKKEWLDCIENTKRELLHEGSLVRQATIRGKRRQDLSAKMESVNQLTPVAESLATKSPDEGAWLNELPAELDDCIAHRDMEHAVELIMEWKSCNTREAAIDAQLTLRETQIVQLLSEEVRRPGALHGGPRAVKKAINLLTILGRASQAVDLYLRKRSTVLRTTTRELAMSEEPLSYVRQLSQQFLDVISDVVKEFLMQPEHFSLILHWCSGELSVMLSLIRRHVIEVAPTMAVVAHTWRILMTHCESLIAVGVDLSFEVHRLLAPSLRTAIETNFANIIESIRLRISEERWKAYNMESESNLNRFIEEMSDMGLAIDWALSTTQRSSINITQNACHFSRVAYVLARDLAMLRSSHLRYLTDSLMVKLWSEYLNHLKSAPQSTLQQYTSLFVISQLLPLCDAIYDGSAPGILSELLETKFGTMLRYRGNFHTASSDENVAHV</sequence>
<dbReference type="Gene3D" id="1.20.58.1220">
    <property type="entry name" value="Exo84p, C-terminal helical domain"/>
    <property type="match status" value="1"/>
</dbReference>
<evidence type="ECO:0000256" key="2">
    <source>
        <dbReference type="ARBA" id="ARBA00004556"/>
    </source>
</evidence>
<dbReference type="Proteomes" id="UP000277928">
    <property type="component" value="Unassembled WGS sequence"/>
</dbReference>
<evidence type="ECO:0000256" key="6">
    <source>
        <dbReference type="ARBA" id="ARBA00022448"/>
    </source>
</evidence>
<dbReference type="PROSITE" id="PS50003">
    <property type="entry name" value="PH_DOMAIN"/>
    <property type="match status" value="1"/>
</dbReference>
<dbReference type="CDD" id="cd01226">
    <property type="entry name" value="PH_RalBD_exo84"/>
    <property type="match status" value="1"/>
</dbReference>
<dbReference type="InterPro" id="IPR033961">
    <property type="entry name" value="Exo84"/>
</dbReference>
<dbReference type="GO" id="GO:0006887">
    <property type="term" value="P:exocytosis"/>
    <property type="evidence" value="ECO:0007669"/>
    <property type="project" value="UniProtKB-KW"/>
</dbReference>
<evidence type="ECO:0000313" key="11">
    <source>
        <dbReference type="Proteomes" id="UP000277928"/>
    </source>
</evidence>
<dbReference type="SUPFAM" id="SSF50729">
    <property type="entry name" value="PH domain-like"/>
    <property type="match status" value="1"/>
</dbReference>
<gene>
    <name evidence="10" type="ORF">NLS_LOCUS1084</name>
</gene>
<feature type="domain" description="PH" evidence="9">
    <location>
        <begin position="192"/>
        <end position="294"/>
    </location>
</feature>
<evidence type="ECO:0000256" key="8">
    <source>
        <dbReference type="ARBA" id="ARBA00022927"/>
    </source>
</evidence>
<dbReference type="PANTHER" id="PTHR21426">
    <property type="entry name" value="EXOCYST COMPLEX COMPONENT 8"/>
    <property type="match status" value="1"/>
</dbReference>
<dbReference type="InterPro" id="IPR011993">
    <property type="entry name" value="PH-like_dom_sf"/>
</dbReference>
<accession>A0A3P6SKU4</accession>
<comment type="subcellular location">
    <subcellularLocation>
        <location evidence="3">Cell projection</location>
        <location evidence="3">Growth cone</location>
    </subcellularLocation>
    <subcellularLocation>
        <location evidence="2">Cytoplasm</location>
        <location evidence="2">Perinuclear region</location>
    </subcellularLocation>
</comment>
<dbReference type="SUPFAM" id="SSF74788">
    <property type="entry name" value="Cullin repeat-like"/>
    <property type="match status" value="1"/>
</dbReference>
<dbReference type="InterPro" id="IPR032403">
    <property type="entry name" value="Exo84_C"/>
</dbReference>
<keyword evidence="8" id="KW-0653">Protein transport</keyword>
<protein>
    <recommendedName>
        <fullName evidence="5">Exocyst complex component 8</fullName>
    </recommendedName>
</protein>
<dbReference type="OMA" id="AAWLPNR"/>
<dbReference type="InterPro" id="IPR001849">
    <property type="entry name" value="PH_domain"/>
</dbReference>
<dbReference type="InterPro" id="IPR016159">
    <property type="entry name" value="Cullin_repeat-like_dom_sf"/>
</dbReference>
<evidence type="ECO:0000259" key="9">
    <source>
        <dbReference type="PROSITE" id="PS50003"/>
    </source>
</evidence>
<comment type="similarity">
    <text evidence="4">Belongs to the EXO84 family.</text>
</comment>
<dbReference type="Pfam" id="PF16528">
    <property type="entry name" value="Exo84_C"/>
    <property type="match status" value="1"/>
</dbReference>
<proteinExistence type="inferred from homology"/>
<reference evidence="10 11" key="1">
    <citation type="submission" date="2018-08" db="EMBL/GenBank/DDBJ databases">
        <authorList>
            <person name="Laetsch R D."/>
            <person name="Stevens L."/>
            <person name="Kumar S."/>
            <person name="Blaxter L. M."/>
        </authorList>
    </citation>
    <scope>NUCLEOTIDE SEQUENCE [LARGE SCALE GENOMIC DNA]</scope>
</reference>
<keyword evidence="11" id="KW-1185">Reference proteome</keyword>
<dbReference type="Gene3D" id="1.20.58.1210">
    <property type="entry name" value="Exo84p, N-terminal helical domain"/>
    <property type="match status" value="1"/>
</dbReference>
<evidence type="ECO:0000256" key="1">
    <source>
        <dbReference type="ARBA" id="ARBA00002660"/>
    </source>
</evidence>
<dbReference type="AlphaFoldDB" id="A0A3P6SKU4"/>
<dbReference type="InterPro" id="IPR042561">
    <property type="entry name" value="Exo84_C_1"/>
</dbReference>
<keyword evidence="7" id="KW-0268">Exocytosis</keyword>
<dbReference type="GO" id="GO:0000145">
    <property type="term" value="C:exocyst"/>
    <property type="evidence" value="ECO:0007669"/>
    <property type="project" value="InterPro"/>
</dbReference>
<dbReference type="OrthoDB" id="642193at2759"/>
<dbReference type="STRING" id="42156.A0A3P6SKU4"/>
<keyword evidence="6" id="KW-0813">Transport</keyword>
<evidence type="ECO:0000256" key="7">
    <source>
        <dbReference type="ARBA" id="ARBA00022483"/>
    </source>
</evidence>
<evidence type="ECO:0000256" key="4">
    <source>
        <dbReference type="ARBA" id="ARBA00007210"/>
    </source>
</evidence>
<organism evidence="10 11">
    <name type="scientific">Litomosoides sigmodontis</name>
    <name type="common">Filarial nematode worm</name>
    <dbReference type="NCBI Taxonomy" id="42156"/>
    <lineage>
        <taxon>Eukaryota</taxon>
        <taxon>Metazoa</taxon>
        <taxon>Ecdysozoa</taxon>
        <taxon>Nematoda</taxon>
        <taxon>Chromadorea</taxon>
        <taxon>Rhabditida</taxon>
        <taxon>Spirurina</taxon>
        <taxon>Spiruromorpha</taxon>
        <taxon>Filarioidea</taxon>
        <taxon>Onchocercidae</taxon>
        <taxon>Litomosoides</taxon>
    </lineage>
</organism>
<dbReference type="SMART" id="SM00233">
    <property type="entry name" value="PH"/>
    <property type="match status" value="1"/>
</dbReference>
<evidence type="ECO:0000313" key="10">
    <source>
        <dbReference type="EMBL" id="VDK70363.1"/>
    </source>
</evidence>
<evidence type="ECO:0000256" key="3">
    <source>
        <dbReference type="ARBA" id="ARBA00004624"/>
    </source>
</evidence>
<dbReference type="EMBL" id="UYRX01000034">
    <property type="protein sequence ID" value="VDK70363.1"/>
    <property type="molecule type" value="Genomic_DNA"/>
</dbReference>